<evidence type="ECO:0000313" key="1">
    <source>
        <dbReference type="EMBL" id="AFM42378.1"/>
    </source>
</evidence>
<organism evidence="1 2">
    <name type="scientific">Desulfosporosinus acidiphilus (strain DSM 22704 / JCM 16185 / SJ4)</name>
    <dbReference type="NCBI Taxonomy" id="646529"/>
    <lineage>
        <taxon>Bacteria</taxon>
        <taxon>Bacillati</taxon>
        <taxon>Bacillota</taxon>
        <taxon>Clostridia</taxon>
        <taxon>Eubacteriales</taxon>
        <taxon>Desulfitobacteriaceae</taxon>
        <taxon>Desulfosporosinus</taxon>
    </lineage>
</organism>
<dbReference type="OrthoDB" id="1798915at2"/>
<protein>
    <submittedName>
        <fullName evidence="1">Uncharacterized protein</fullName>
    </submittedName>
</protein>
<gene>
    <name evidence="1" type="ordered locus">Desaci_3490</name>
</gene>
<keyword evidence="2" id="KW-1185">Reference proteome</keyword>
<dbReference type="KEGG" id="dai:Desaci_3490"/>
<sequence length="121" mass="13394">MSRWKTMSLVLILGLAIGGIVPFATSWLYDKKFASNKSYLKDSTSVSTSALGEGEYHFSLTNDVLTVLEGKPGTKGKVIITGLDVKTWPKAMLDMAPTVEFHSLDEVQSFIDTANEDFWQE</sequence>
<dbReference type="HOGENOM" id="CLU_1977938_0_0_9"/>
<dbReference type="EMBL" id="CP003639">
    <property type="protein sequence ID" value="AFM42378.1"/>
    <property type="molecule type" value="Genomic_DNA"/>
</dbReference>
<dbReference type="Proteomes" id="UP000002892">
    <property type="component" value="Chromosome"/>
</dbReference>
<accession>I4D9A4</accession>
<dbReference type="AlphaFoldDB" id="I4D9A4"/>
<dbReference type="STRING" id="646529.Desaci_3490"/>
<proteinExistence type="predicted"/>
<reference evidence="1 2" key="1">
    <citation type="journal article" date="2012" name="J. Bacteriol.">
        <title>Complete genome sequences of Desulfosporosinus orientis DSM765T, Desulfosporosinus youngiae DSM17734T, Desulfosporosinus meridiei DSM13257T, and Desulfosporosinus acidiphilus DSM22704T.</title>
        <authorList>
            <person name="Pester M."/>
            <person name="Brambilla E."/>
            <person name="Alazard D."/>
            <person name="Rattei T."/>
            <person name="Weinmaier T."/>
            <person name="Han J."/>
            <person name="Lucas S."/>
            <person name="Lapidus A."/>
            <person name="Cheng J.F."/>
            <person name="Goodwin L."/>
            <person name="Pitluck S."/>
            <person name="Peters L."/>
            <person name="Ovchinnikova G."/>
            <person name="Teshima H."/>
            <person name="Detter J.C."/>
            <person name="Han C.S."/>
            <person name="Tapia R."/>
            <person name="Land M.L."/>
            <person name="Hauser L."/>
            <person name="Kyrpides N.C."/>
            <person name="Ivanova N.N."/>
            <person name="Pagani I."/>
            <person name="Huntmann M."/>
            <person name="Wei C.L."/>
            <person name="Davenport K.W."/>
            <person name="Daligault H."/>
            <person name="Chain P.S."/>
            <person name="Chen A."/>
            <person name="Mavromatis K."/>
            <person name="Markowitz V."/>
            <person name="Szeto E."/>
            <person name="Mikhailova N."/>
            <person name="Pati A."/>
            <person name="Wagner M."/>
            <person name="Woyke T."/>
            <person name="Ollivier B."/>
            <person name="Klenk H.P."/>
            <person name="Spring S."/>
            <person name="Loy A."/>
        </authorList>
    </citation>
    <scope>NUCLEOTIDE SEQUENCE [LARGE SCALE GENOMIC DNA]</scope>
    <source>
        <strain evidence="2">DSM 22704 / JCM 16185 / SJ4</strain>
    </source>
</reference>
<dbReference type="RefSeq" id="WP_014828366.1">
    <property type="nucleotide sequence ID" value="NC_018068.1"/>
</dbReference>
<evidence type="ECO:0000313" key="2">
    <source>
        <dbReference type="Proteomes" id="UP000002892"/>
    </source>
</evidence>
<name>I4D9A4_DESAJ</name>